<evidence type="ECO:0000259" key="8">
    <source>
        <dbReference type="Pfam" id="PF01743"/>
    </source>
</evidence>
<evidence type="ECO:0000313" key="11">
    <source>
        <dbReference type="Proteomes" id="UP001138500"/>
    </source>
</evidence>
<dbReference type="PANTHER" id="PTHR13734:SF5">
    <property type="entry name" value="CCA TRNA NUCLEOTIDYLTRANSFERASE, MITOCHONDRIAL"/>
    <property type="match status" value="1"/>
</dbReference>
<dbReference type="Gene3D" id="1.10.3090.10">
    <property type="entry name" value="cca-adding enzyme, domain 2"/>
    <property type="match status" value="1"/>
</dbReference>
<reference evidence="10 11" key="2">
    <citation type="journal article" date="2021" name="Curr. Genet.">
        <title>Genetic response to nitrogen starvation in the aggressive Eucalyptus foliar pathogen Teratosphaeria destructans.</title>
        <authorList>
            <person name="Havenga M."/>
            <person name="Wingfield B.D."/>
            <person name="Wingfield M.J."/>
            <person name="Dreyer L.L."/>
            <person name="Roets F."/>
            <person name="Aylward J."/>
        </authorList>
    </citation>
    <scope>NUCLEOTIDE SEQUENCE [LARGE SCALE GENOMIC DNA]</scope>
    <source>
        <strain evidence="10">CMW44962</strain>
    </source>
</reference>
<reference evidence="10 11" key="1">
    <citation type="journal article" date="2018" name="IMA Fungus">
        <title>IMA Genome-F 10: Nine draft genome sequences of Claviceps purpurea s.lat., including C. arundinis, C. humidiphila, and C. cf. spartinae, pseudomolecules for the pitch canker pathogen Fusarium circinatum, draft genome of Davidsoniella eucalypti, Grosmannia galeiformis, Quambalaria eucalypti, and Teratosphaeria destructans.</title>
        <authorList>
            <person name="Wingfield B.D."/>
            <person name="Liu M."/>
            <person name="Nguyen H.D."/>
            <person name="Lane F.A."/>
            <person name="Morgan S.W."/>
            <person name="De Vos L."/>
            <person name="Wilken P.M."/>
            <person name="Duong T.A."/>
            <person name="Aylward J."/>
            <person name="Coetzee M.P."/>
            <person name="Dadej K."/>
            <person name="De Beer Z.W."/>
            <person name="Findlay W."/>
            <person name="Havenga M."/>
            <person name="Kolarik M."/>
            <person name="Menzies J.G."/>
            <person name="Naidoo K."/>
            <person name="Pochopski O."/>
            <person name="Shoukouhi P."/>
            <person name="Santana Q.C."/>
            <person name="Seifert K.A."/>
            <person name="Soal N."/>
            <person name="Steenkamp E.T."/>
            <person name="Tatham C.T."/>
            <person name="van der Nest M.A."/>
            <person name="Wingfield M.J."/>
        </authorList>
    </citation>
    <scope>NUCLEOTIDE SEQUENCE [LARGE SCALE GENOMIC DNA]</scope>
    <source>
        <strain evidence="10">CMW44962</strain>
    </source>
</reference>
<feature type="region of interest" description="Disordered" evidence="7">
    <location>
        <begin position="78"/>
        <end position="98"/>
    </location>
</feature>
<keyword evidence="4 6" id="KW-0694">RNA-binding</keyword>
<dbReference type="GO" id="GO:0052927">
    <property type="term" value="F:CC tRNA cytidylyltransferase activity"/>
    <property type="evidence" value="ECO:0007669"/>
    <property type="project" value="TreeGrafter"/>
</dbReference>
<name>A0A9W7T0P9_9PEZI</name>
<dbReference type="CDD" id="cd05398">
    <property type="entry name" value="NT_ClassII-CCAase"/>
    <property type="match status" value="1"/>
</dbReference>
<dbReference type="FunFam" id="3.30.460.10:FF:000019">
    <property type="entry name" value="tRNA nucleotidyltransferase cca2"/>
    <property type="match status" value="1"/>
</dbReference>
<evidence type="ECO:0000256" key="3">
    <source>
        <dbReference type="ARBA" id="ARBA00022741"/>
    </source>
</evidence>
<dbReference type="GO" id="GO:0110078">
    <property type="term" value="C:TTT Hsp90 cochaperone complex"/>
    <property type="evidence" value="ECO:0007669"/>
    <property type="project" value="InterPro"/>
</dbReference>
<evidence type="ECO:0000256" key="5">
    <source>
        <dbReference type="ARBA" id="ARBA00034736"/>
    </source>
</evidence>
<protein>
    <submittedName>
        <fullName evidence="10">tRNA nucleotidyltransferase poly(A) polymerase family protein</fullName>
    </submittedName>
</protein>
<organism evidence="10 11">
    <name type="scientific">Teratosphaeria destructans</name>
    <dbReference type="NCBI Taxonomy" id="418781"/>
    <lineage>
        <taxon>Eukaryota</taxon>
        <taxon>Fungi</taxon>
        <taxon>Dikarya</taxon>
        <taxon>Ascomycota</taxon>
        <taxon>Pezizomycotina</taxon>
        <taxon>Dothideomycetes</taxon>
        <taxon>Dothideomycetidae</taxon>
        <taxon>Mycosphaerellales</taxon>
        <taxon>Teratosphaeriaceae</taxon>
        <taxon>Teratosphaeria</taxon>
    </lineage>
</organism>
<keyword evidence="3" id="KW-0547">Nucleotide-binding</keyword>
<dbReference type="InterPro" id="IPR018870">
    <property type="entry name" value="Tti2"/>
</dbReference>
<gene>
    <name evidence="10" type="ORF">Tdes44962_MAKER06788</name>
</gene>
<keyword evidence="2 6" id="KW-0808">Transferase</keyword>
<dbReference type="Gene3D" id="3.30.460.10">
    <property type="entry name" value="Beta Polymerase, domain 2"/>
    <property type="match status" value="1"/>
</dbReference>
<feature type="domain" description="tRNA nucleotidyltransferase/poly(A) polymerase RNA and SrmB- binding" evidence="9">
    <location>
        <begin position="359"/>
        <end position="418"/>
    </location>
</feature>
<dbReference type="GO" id="GO:0000166">
    <property type="term" value="F:nucleotide binding"/>
    <property type="evidence" value="ECO:0007669"/>
    <property type="project" value="UniProtKB-KW"/>
</dbReference>
<dbReference type="OrthoDB" id="445712at2759"/>
<dbReference type="PANTHER" id="PTHR13734">
    <property type="entry name" value="TRNA-NUCLEOTIDYLTRANSFERASE"/>
    <property type="match status" value="1"/>
</dbReference>
<comment type="similarity">
    <text evidence="1 6">Belongs to the tRNA nucleotidyltransferase/poly(A) polymerase family.</text>
</comment>
<dbReference type="SUPFAM" id="SSF81301">
    <property type="entry name" value="Nucleotidyltransferase"/>
    <property type="match status" value="1"/>
</dbReference>
<comment type="similarity">
    <text evidence="5">Belongs to the TTI2 family.</text>
</comment>
<evidence type="ECO:0000256" key="1">
    <source>
        <dbReference type="ARBA" id="ARBA00007265"/>
    </source>
</evidence>
<dbReference type="SUPFAM" id="SSF81891">
    <property type="entry name" value="Poly A polymerase C-terminal region-like"/>
    <property type="match status" value="1"/>
</dbReference>
<sequence>VLRRNLNLDKEQQELYRSIKSNDIQIESQIPCWMLPLRQRLSQQLFPGVQSHCQRSTYNAATRLAGCVWAQSMSPARVYSTSPEGNKRRRLSTSSSTRLHPQANMAPALIQEVHEASAPETKLELTPVEDTLKRLLLDVAKHIDDNSIESESRVKLPDHVKDEPIVLRFTGGWVRDKLLGVPSHDIDVAINKMTGYQFGLRLKEYLEISGNPATYGLEGVATTDKQSQKAGATDKSKTVGGLHKIEANPEKSKHLETVTTRILGLDIDLVNLRKETYTDDSRNPQMEFGTPEEDALRRDATINAMFYNINTGQVEDFTGRGHHDLRDRIIRTPLESYQTFQDDPLRILRLIRFSSRLGYSIDSAALDAMKDSGIKASLRRKISRERVGVELDKALRGPDPHEALRLIFSLDLYETIFSDPSVETVDHFRPDTENWQLVIDTVRDIIDDGRTLAELLIRDGEETFLAYQVSALIPYRDAPQPEPVAPGKKAPPPVAVNVAKEGIKSPNKVADVILAAVRNQEEISNMVDKMNNRKRQADTPIEGDDPAARDVLGMAIRRWGPSWRSQMLYAFLVDLANNPGSASAVERNYTSFVLHLRELKILEAYTLKPLLDGKALAKALSTPPGPWMKDALDVVMAWQLRNPDSASAEEAIEEVRQKRGELPYALVRHFLKLTIRPLFSKTKLQTVTKAGRKVTGEILPVKITPESQDDEVNKPWKSAHQAYALDLLKWVINALDEETLEKVWHLVVPPVLSLLDDWQTKYKTLGASFLQHLLKVTPPLLLERTGLGSVFEEALLPCLTYLPSLTPEPESLALLSQTYPALLTLAHIRCPSTPPQPLKTPAPELERQRTKLLDSVIRKGILSSYTHAQEFPAVTALLFHQLVPLLDVLGVASVKHLQYVLPVLTEVLAHPLGSAQRGTQVAAARGLRAVVLNGWPRIGGYRGEVLRGVAVCWVRLGEGEGEGELREELKVVVQVLRCVVCASEEGRREWEGDVEKLVQADGRLSGVFS</sequence>
<dbReference type="Pfam" id="PF10521">
    <property type="entry name" value="Tti2"/>
    <property type="match status" value="1"/>
</dbReference>
<evidence type="ECO:0000256" key="4">
    <source>
        <dbReference type="ARBA" id="ARBA00022884"/>
    </source>
</evidence>
<dbReference type="Pfam" id="PF01743">
    <property type="entry name" value="PolyA_pol"/>
    <property type="match status" value="1"/>
</dbReference>
<evidence type="ECO:0000259" key="9">
    <source>
        <dbReference type="Pfam" id="PF12627"/>
    </source>
</evidence>
<keyword evidence="11" id="KW-1185">Reference proteome</keyword>
<dbReference type="GO" id="GO:0052929">
    <property type="term" value="F:ATP:3'-cytidine-cytidine-tRNA adenylyltransferase activity"/>
    <property type="evidence" value="ECO:0007669"/>
    <property type="project" value="TreeGrafter"/>
</dbReference>
<dbReference type="Proteomes" id="UP001138500">
    <property type="component" value="Unassembled WGS sequence"/>
</dbReference>
<dbReference type="InterPro" id="IPR002646">
    <property type="entry name" value="PolA_pol_head_dom"/>
</dbReference>
<feature type="non-terminal residue" evidence="10">
    <location>
        <position position="1"/>
    </location>
</feature>
<dbReference type="AlphaFoldDB" id="A0A9W7T0P9"/>
<comment type="caution">
    <text evidence="10">The sequence shown here is derived from an EMBL/GenBank/DDBJ whole genome shotgun (WGS) entry which is preliminary data.</text>
</comment>
<accession>A0A9W7T0P9</accession>
<dbReference type="Pfam" id="PF12627">
    <property type="entry name" value="PolyA_pol_RNAbd"/>
    <property type="match status" value="1"/>
</dbReference>
<dbReference type="GO" id="GO:0005739">
    <property type="term" value="C:mitochondrion"/>
    <property type="evidence" value="ECO:0007669"/>
    <property type="project" value="UniProtKB-ARBA"/>
</dbReference>
<evidence type="ECO:0000313" key="10">
    <source>
        <dbReference type="EMBL" id="KAH9845144.1"/>
    </source>
</evidence>
<dbReference type="GO" id="GO:0001680">
    <property type="term" value="P:tRNA 3'-terminal CCA addition"/>
    <property type="evidence" value="ECO:0007669"/>
    <property type="project" value="TreeGrafter"/>
</dbReference>
<evidence type="ECO:0000256" key="7">
    <source>
        <dbReference type="SAM" id="MobiDB-lite"/>
    </source>
</evidence>
<dbReference type="InterPro" id="IPR032828">
    <property type="entry name" value="PolyA_RNA-bd"/>
</dbReference>
<dbReference type="EMBL" id="RIBY02000125">
    <property type="protein sequence ID" value="KAH9845144.1"/>
    <property type="molecule type" value="Genomic_DNA"/>
</dbReference>
<evidence type="ECO:0000256" key="2">
    <source>
        <dbReference type="ARBA" id="ARBA00022679"/>
    </source>
</evidence>
<dbReference type="GO" id="GO:0003723">
    <property type="term" value="F:RNA binding"/>
    <property type="evidence" value="ECO:0007669"/>
    <property type="project" value="UniProtKB-KW"/>
</dbReference>
<feature type="domain" description="Poly A polymerase head" evidence="8">
    <location>
        <begin position="167"/>
        <end position="331"/>
    </location>
</feature>
<evidence type="ECO:0000256" key="6">
    <source>
        <dbReference type="RuleBase" id="RU003953"/>
    </source>
</evidence>
<dbReference type="InterPro" id="IPR043519">
    <property type="entry name" value="NT_sf"/>
</dbReference>
<proteinExistence type="inferred from homology"/>